<sequence length="49" mass="5742">MCSKSFELNKILWLGFCLCVWLSLVMPRTLFWSWIMVRGVTFSGIRATI</sequence>
<keyword evidence="1" id="KW-0472">Membrane</keyword>
<reference evidence="3" key="1">
    <citation type="submission" date="2014-09" db="EMBL/GenBank/DDBJ databases">
        <authorList>
            <person name="Mudge J."/>
            <person name="Ramaraj T."/>
            <person name="Lindquist I.E."/>
            <person name="Bharti A.K."/>
            <person name="Sundararajan A."/>
            <person name="Cameron C.T."/>
            <person name="Woodward J.E."/>
            <person name="May G.D."/>
            <person name="Brubaker C."/>
            <person name="Broadhvest J."/>
            <person name="Wilkins T.A."/>
        </authorList>
    </citation>
    <scope>NUCLEOTIDE SEQUENCE</scope>
    <source>
        <strain evidence="3">cv. AKA8401</strain>
    </source>
</reference>
<protein>
    <submittedName>
        <fullName evidence="2">Uncharacterized protein</fullName>
    </submittedName>
</protein>
<keyword evidence="1" id="KW-1133">Transmembrane helix</keyword>
<organism evidence="2 3">
    <name type="scientific">Gossypium arboreum</name>
    <name type="common">Tree cotton</name>
    <name type="synonym">Gossypium nanking</name>
    <dbReference type="NCBI Taxonomy" id="29729"/>
    <lineage>
        <taxon>Eukaryota</taxon>
        <taxon>Viridiplantae</taxon>
        <taxon>Streptophyta</taxon>
        <taxon>Embryophyta</taxon>
        <taxon>Tracheophyta</taxon>
        <taxon>Spermatophyta</taxon>
        <taxon>Magnoliopsida</taxon>
        <taxon>eudicotyledons</taxon>
        <taxon>Gunneridae</taxon>
        <taxon>Pentapetalae</taxon>
        <taxon>rosids</taxon>
        <taxon>malvids</taxon>
        <taxon>Malvales</taxon>
        <taxon>Malvaceae</taxon>
        <taxon>Malvoideae</taxon>
        <taxon>Gossypium</taxon>
    </lineage>
</organism>
<evidence type="ECO:0000313" key="2">
    <source>
        <dbReference type="EMBL" id="KHG09604.1"/>
    </source>
</evidence>
<proteinExistence type="predicted"/>
<dbReference type="Proteomes" id="UP000032142">
    <property type="component" value="Unassembled WGS sequence"/>
</dbReference>
<evidence type="ECO:0000256" key="1">
    <source>
        <dbReference type="SAM" id="Phobius"/>
    </source>
</evidence>
<gene>
    <name evidence="2" type="ORF">F383_13389</name>
</gene>
<feature type="transmembrane region" description="Helical" evidence="1">
    <location>
        <begin position="12"/>
        <end position="35"/>
    </location>
</feature>
<name>A0A0B0NCQ1_GOSAR</name>
<keyword evidence="1" id="KW-0812">Transmembrane</keyword>
<evidence type="ECO:0000313" key="3">
    <source>
        <dbReference type="Proteomes" id="UP000032142"/>
    </source>
</evidence>
<dbReference type="EMBL" id="KN391597">
    <property type="protein sequence ID" value="KHG09604.1"/>
    <property type="molecule type" value="Genomic_DNA"/>
</dbReference>
<dbReference type="AlphaFoldDB" id="A0A0B0NCQ1"/>
<accession>A0A0B0NCQ1</accession>
<keyword evidence="3" id="KW-1185">Reference proteome</keyword>